<dbReference type="AlphaFoldDB" id="A0A537ITH4"/>
<dbReference type="GO" id="GO:0016740">
    <property type="term" value="F:transferase activity"/>
    <property type="evidence" value="ECO:0007669"/>
    <property type="project" value="UniProtKB-KW"/>
</dbReference>
<sequence>MTAFRELICFGEDWGRHPTIWINSLGWRTPRLSSQDVARVMGKVRAAARGVQRPDPNLMVYTPLVMPWYRSALVRDVNARFLRRAIRSLARRHGFSRYSLMTTYPAVAEVFEQMRDVRRVYYCADEYTTRPELQPQLAKALETRLLAAVDVVVTTSRALFEAKSGLHSHVVYLPHGVDVEGFAKAADPATPIPDELQALPRPVIGFHGLIGNLIDLDIIDTIAARRPEWSVVMLGPTSVYTPLLPHRANIHYLGERPHDEIPAYLRAFDVCLMPYRVVPALTYANPVKLREYLAAGKPIVSARVPEALQFGSLLQIADSADEFVLKIERCLSEDPSLVARRMASVRNQTWASRAAELAAVL</sequence>
<proteinExistence type="predicted"/>
<dbReference type="Gene3D" id="3.40.50.2000">
    <property type="entry name" value="Glycogen Phosphorylase B"/>
    <property type="match status" value="1"/>
</dbReference>
<dbReference type="PANTHER" id="PTHR12526">
    <property type="entry name" value="GLYCOSYLTRANSFERASE"/>
    <property type="match status" value="1"/>
</dbReference>
<dbReference type="Proteomes" id="UP000318834">
    <property type="component" value="Unassembled WGS sequence"/>
</dbReference>
<keyword evidence="1" id="KW-0808">Transferase</keyword>
<dbReference type="Gene3D" id="3.40.50.11010">
    <property type="match status" value="1"/>
</dbReference>
<comment type="caution">
    <text evidence="1">The sequence shown here is derived from an EMBL/GenBank/DDBJ whole genome shotgun (WGS) entry which is preliminary data.</text>
</comment>
<organism evidence="1 2">
    <name type="scientific">Candidatus Segetimicrobium genomatis</name>
    <dbReference type="NCBI Taxonomy" id="2569760"/>
    <lineage>
        <taxon>Bacteria</taxon>
        <taxon>Bacillati</taxon>
        <taxon>Candidatus Sysuimicrobiota</taxon>
        <taxon>Candidatus Sysuimicrobiia</taxon>
        <taxon>Candidatus Sysuimicrobiales</taxon>
        <taxon>Candidatus Segetimicrobiaceae</taxon>
        <taxon>Candidatus Segetimicrobium</taxon>
    </lineage>
</organism>
<dbReference type="EMBL" id="VBAP01000060">
    <property type="protein sequence ID" value="TMI73986.1"/>
    <property type="molecule type" value="Genomic_DNA"/>
</dbReference>
<dbReference type="SUPFAM" id="SSF53756">
    <property type="entry name" value="UDP-Glycosyltransferase/glycogen phosphorylase"/>
    <property type="match status" value="1"/>
</dbReference>
<dbReference type="Pfam" id="PF13692">
    <property type="entry name" value="Glyco_trans_1_4"/>
    <property type="match status" value="1"/>
</dbReference>
<reference evidence="1 2" key="1">
    <citation type="journal article" date="2019" name="Nat. Microbiol.">
        <title>Mediterranean grassland soil C-N compound turnover is dependent on rainfall and depth, and is mediated by genomically divergent microorganisms.</title>
        <authorList>
            <person name="Diamond S."/>
            <person name="Andeer P.F."/>
            <person name="Li Z."/>
            <person name="Crits-Christoph A."/>
            <person name="Burstein D."/>
            <person name="Anantharaman K."/>
            <person name="Lane K.R."/>
            <person name="Thomas B.C."/>
            <person name="Pan C."/>
            <person name="Northen T.R."/>
            <person name="Banfield J.F."/>
        </authorList>
    </citation>
    <scope>NUCLEOTIDE SEQUENCE [LARGE SCALE GENOMIC DNA]</scope>
    <source>
        <strain evidence="1">NP_8</strain>
    </source>
</reference>
<evidence type="ECO:0000313" key="2">
    <source>
        <dbReference type="Proteomes" id="UP000318834"/>
    </source>
</evidence>
<name>A0A537ITH4_9BACT</name>
<evidence type="ECO:0000313" key="1">
    <source>
        <dbReference type="EMBL" id="TMI73986.1"/>
    </source>
</evidence>
<accession>A0A537ITH4</accession>
<gene>
    <name evidence="1" type="ORF">E6H05_08455</name>
</gene>
<protein>
    <submittedName>
        <fullName evidence="1">Glycosyltransferase family 1 protein</fullName>
    </submittedName>
</protein>
<dbReference type="PANTHER" id="PTHR12526:SF630">
    <property type="entry name" value="GLYCOSYLTRANSFERASE"/>
    <property type="match status" value="1"/>
</dbReference>